<accession>A0ABQ1SIR5</accession>
<keyword evidence="1" id="KW-0812">Transmembrane</keyword>
<organism evidence="2 3">
    <name type="scientific">Psychroflexus planctonicus</name>
    <dbReference type="NCBI Taxonomy" id="1526575"/>
    <lineage>
        <taxon>Bacteria</taxon>
        <taxon>Pseudomonadati</taxon>
        <taxon>Bacteroidota</taxon>
        <taxon>Flavobacteriia</taxon>
        <taxon>Flavobacteriales</taxon>
        <taxon>Flavobacteriaceae</taxon>
        <taxon>Psychroflexus</taxon>
    </lineage>
</organism>
<feature type="transmembrane region" description="Helical" evidence="1">
    <location>
        <begin position="20"/>
        <end position="37"/>
    </location>
</feature>
<protein>
    <submittedName>
        <fullName evidence="2">Uncharacterized protein</fullName>
    </submittedName>
</protein>
<gene>
    <name evidence="2" type="ORF">GCM10010832_18970</name>
</gene>
<feature type="transmembrane region" description="Helical" evidence="1">
    <location>
        <begin position="49"/>
        <end position="69"/>
    </location>
</feature>
<keyword evidence="3" id="KW-1185">Reference proteome</keyword>
<sequence>MQNVKLKYKPEAVNGTHKYFKYMGLFWLIMVVIQIITENTLNELGWYSIIFGISHVIALNIESHVFATIKNGMFKKNRWFASQTDLTKAKYVKKFAGDVSFVFNNKEIRIEAMFLDETSQDDLDNFIASYEIPTKVIPVQ</sequence>
<evidence type="ECO:0000256" key="1">
    <source>
        <dbReference type="SAM" id="Phobius"/>
    </source>
</evidence>
<dbReference type="EMBL" id="BMGM01000008">
    <property type="protein sequence ID" value="GGE38907.1"/>
    <property type="molecule type" value="Genomic_DNA"/>
</dbReference>
<keyword evidence="1" id="KW-1133">Transmembrane helix</keyword>
<comment type="caution">
    <text evidence="2">The sequence shown here is derived from an EMBL/GenBank/DDBJ whole genome shotgun (WGS) entry which is preliminary data.</text>
</comment>
<keyword evidence="1" id="KW-0472">Membrane</keyword>
<dbReference type="Proteomes" id="UP000599179">
    <property type="component" value="Unassembled WGS sequence"/>
</dbReference>
<reference evidence="3" key="1">
    <citation type="journal article" date="2019" name="Int. J. Syst. Evol. Microbiol.">
        <title>The Global Catalogue of Microorganisms (GCM) 10K type strain sequencing project: providing services to taxonomists for standard genome sequencing and annotation.</title>
        <authorList>
            <consortium name="The Broad Institute Genomics Platform"/>
            <consortium name="The Broad Institute Genome Sequencing Center for Infectious Disease"/>
            <person name="Wu L."/>
            <person name="Ma J."/>
        </authorList>
    </citation>
    <scope>NUCLEOTIDE SEQUENCE [LARGE SCALE GENOMIC DNA]</scope>
    <source>
        <strain evidence="3">CGMCC 1.12931</strain>
    </source>
</reference>
<evidence type="ECO:0000313" key="3">
    <source>
        <dbReference type="Proteomes" id="UP000599179"/>
    </source>
</evidence>
<dbReference type="RefSeq" id="WP_188458883.1">
    <property type="nucleotide sequence ID" value="NZ_BMGM01000008.1"/>
</dbReference>
<name>A0ABQ1SIR5_9FLAO</name>
<proteinExistence type="predicted"/>
<evidence type="ECO:0000313" key="2">
    <source>
        <dbReference type="EMBL" id="GGE38907.1"/>
    </source>
</evidence>